<keyword evidence="4" id="KW-1185">Reference proteome</keyword>
<protein>
    <submittedName>
        <fullName evidence="3">Uncharacterized protein</fullName>
    </submittedName>
</protein>
<comment type="similarity">
    <text evidence="1">Belongs to the glycosyltransferase 15 family.</text>
</comment>
<gene>
    <name evidence="3" type="ORF">INT43_005194</name>
</gene>
<dbReference type="InterPro" id="IPR002685">
    <property type="entry name" value="Glyco_trans_15"/>
</dbReference>
<dbReference type="Gene3D" id="3.90.550.10">
    <property type="entry name" value="Spore Coat Polysaccharide Biosynthesis Protein SpsA, Chain A"/>
    <property type="match status" value="1"/>
</dbReference>
<dbReference type="GO" id="GO:0000032">
    <property type="term" value="P:cell wall mannoprotein biosynthetic process"/>
    <property type="evidence" value="ECO:0007669"/>
    <property type="project" value="TreeGrafter"/>
</dbReference>
<dbReference type="GO" id="GO:0016020">
    <property type="term" value="C:membrane"/>
    <property type="evidence" value="ECO:0007669"/>
    <property type="project" value="InterPro"/>
</dbReference>
<dbReference type="PANTHER" id="PTHR31121:SF6">
    <property type="entry name" value="ALPHA-1,2 MANNOSYLTRANSFERASE KTR1"/>
    <property type="match status" value="1"/>
</dbReference>
<dbReference type="Proteomes" id="UP000654370">
    <property type="component" value="Unassembled WGS sequence"/>
</dbReference>
<evidence type="ECO:0000256" key="2">
    <source>
        <dbReference type="ARBA" id="ARBA00022679"/>
    </source>
</evidence>
<evidence type="ECO:0000313" key="3">
    <source>
        <dbReference type="EMBL" id="KAG2173774.1"/>
    </source>
</evidence>
<comment type="caution">
    <text evidence="3">The sequence shown here is derived from an EMBL/GenBank/DDBJ whole genome shotgun (WGS) entry which is preliminary data.</text>
</comment>
<dbReference type="InterPro" id="IPR029044">
    <property type="entry name" value="Nucleotide-diphossugar_trans"/>
</dbReference>
<dbReference type="EMBL" id="JAEPQZ010000014">
    <property type="protein sequence ID" value="KAG2173774.1"/>
    <property type="molecule type" value="Genomic_DNA"/>
</dbReference>
<dbReference type="Pfam" id="PF01793">
    <property type="entry name" value="Glyco_transf_15"/>
    <property type="match status" value="1"/>
</dbReference>
<accession>A0A8H7PGW4</accession>
<dbReference type="OrthoDB" id="439943at2759"/>
<dbReference type="GO" id="GO:0000026">
    <property type="term" value="F:alpha-1,2-mannosyltransferase activity"/>
    <property type="evidence" value="ECO:0007669"/>
    <property type="project" value="TreeGrafter"/>
</dbReference>
<dbReference type="AlphaFoldDB" id="A0A8H7PGW4"/>
<keyword evidence="2" id="KW-0808">Transferase</keyword>
<dbReference type="SUPFAM" id="SSF53448">
    <property type="entry name" value="Nucleotide-diphospho-sugar transferases"/>
    <property type="match status" value="1"/>
</dbReference>
<organism evidence="3 4">
    <name type="scientific">Mortierella isabellina</name>
    <name type="common">Filamentous fungus</name>
    <name type="synonym">Umbelopsis isabellina</name>
    <dbReference type="NCBI Taxonomy" id="91625"/>
    <lineage>
        <taxon>Eukaryota</taxon>
        <taxon>Fungi</taxon>
        <taxon>Fungi incertae sedis</taxon>
        <taxon>Mucoromycota</taxon>
        <taxon>Mucoromycotina</taxon>
        <taxon>Umbelopsidomycetes</taxon>
        <taxon>Umbelopsidales</taxon>
        <taxon>Umbelopsidaceae</taxon>
        <taxon>Umbelopsis</taxon>
    </lineage>
</organism>
<dbReference type="GO" id="GO:0006487">
    <property type="term" value="P:protein N-linked glycosylation"/>
    <property type="evidence" value="ECO:0007669"/>
    <property type="project" value="TreeGrafter"/>
</dbReference>
<proteinExistence type="inferred from homology"/>
<dbReference type="PIRSF" id="PIRSF018153">
    <property type="entry name" value="Glyco_trans_15"/>
    <property type="match status" value="1"/>
</dbReference>
<dbReference type="PANTHER" id="PTHR31121">
    <property type="entry name" value="ALPHA-1,2 MANNOSYLTRANSFERASE KTR1"/>
    <property type="match status" value="1"/>
</dbReference>
<evidence type="ECO:0000256" key="1">
    <source>
        <dbReference type="ARBA" id="ARBA00007677"/>
    </source>
</evidence>
<dbReference type="GO" id="GO:0005794">
    <property type="term" value="C:Golgi apparatus"/>
    <property type="evidence" value="ECO:0007669"/>
    <property type="project" value="TreeGrafter"/>
</dbReference>
<reference evidence="3" key="1">
    <citation type="submission" date="2020-12" db="EMBL/GenBank/DDBJ databases">
        <title>Metabolic potential, ecology and presence of endohyphal bacteria is reflected in genomic diversity of Mucoromycotina.</title>
        <authorList>
            <person name="Muszewska A."/>
            <person name="Okrasinska A."/>
            <person name="Steczkiewicz K."/>
            <person name="Drgas O."/>
            <person name="Orlowska M."/>
            <person name="Perlinska-Lenart U."/>
            <person name="Aleksandrzak-Piekarczyk T."/>
            <person name="Szatraj K."/>
            <person name="Zielenkiewicz U."/>
            <person name="Pilsyk S."/>
            <person name="Malc E."/>
            <person name="Mieczkowski P."/>
            <person name="Kruszewska J.S."/>
            <person name="Biernat P."/>
            <person name="Pawlowska J."/>
        </authorList>
    </citation>
    <scope>NUCLEOTIDE SEQUENCE</scope>
    <source>
        <strain evidence="3">WA0000067209</strain>
    </source>
</reference>
<evidence type="ECO:0000313" key="4">
    <source>
        <dbReference type="Proteomes" id="UP000654370"/>
    </source>
</evidence>
<name>A0A8H7PGW4_MORIS</name>
<sequence>MSLHSIRLRPPGRLLTVALIVFALLFFAYSSIESAASKQSAKDDQNVASLQHWTYSPPANINHPNPRLKAAVVTFVRGDRGTMTKLRQTMRNIEDSFNNKHGYPYIIFTDENLSTEFKELVSSSTKGDVIFEKVGKDYYGYPKGIDMKKAAEARENMKNVMFGDSEDYRFNSRFLAGTIFRHPALQDIDYYWRIEAGTEYVCPIGFDPFDYMLDHNKKMSFSLALYEYHETLPSLWGTVKDFAKEHPNLVTPDEPGSLWKFVKDPNSGDYNRCHFWSNFQIADLSFYRSEEYQAFFNHLDKSGGFFYERWGDPVIHTMAAVLFLKKEDVHYWDNIGYSVANFFINCPKDKGLWSQCTCRPERNFATNDYSCYPWFANA</sequence>